<dbReference type="GO" id="GO:0016787">
    <property type="term" value="F:hydrolase activity"/>
    <property type="evidence" value="ECO:0007669"/>
    <property type="project" value="UniProtKB-KW"/>
</dbReference>
<evidence type="ECO:0000256" key="2">
    <source>
        <dbReference type="ARBA" id="ARBA00022797"/>
    </source>
</evidence>
<comment type="similarity">
    <text evidence="1">Belongs to the peptidase S33 family.</text>
</comment>
<keyword evidence="2" id="KW-0058">Aromatic hydrocarbons catabolism</keyword>
<accession>A0ABP6QR11</accession>
<dbReference type="SUPFAM" id="SSF53474">
    <property type="entry name" value="alpha/beta-Hydrolases"/>
    <property type="match status" value="1"/>
</dbReference>
<dbReference type="InterPro" id="IPR029058">
    <property type="entry name" value="AB_hydrolase_fold"/>
</dbReference>
<dbReference type="Pfam" id="PF06441">
    <property type="entry name" value="EHN"/>
    <property type="match status" value="1"/>
</dbReference>
<keyword evidence="6" id="KW-1185">Reference proteome</keyword>
<evidence type="ECO:0000313" key="6">
    <source>
        <dbReference type="Proteomes" id="UP001501237"/>
    </source>
</evidence>
<dbReference type="InterPro" id="IPR016292">
    <property type="entry name" value="Epoxide_hydrolase"/>
</dbReference>
<organism evidence="5 6">
    <name type="scientific">Actinocorallia longicatena</name>
    <dbReference type="NCBI Taxonomy" id="111803"/>
    <lineage>
        <taxon>Bacteria</taxon>
        <taxon>Bacillati</taxon>
        <taxon>Actinomycetota</taxon>
        <taxon>Actinomycetes</taxon>
        <taxon>Streptosporangiales</taxon>
        <taxon>Thermomonosporaceae</taxon>
        <taxon>Actinocorallia</taxon>
    </lineage>
</organism>
<dbReference type="PRINTS" id="PR00412">
    <property type="entry name" value="EPOXHYDRLASE"/>
</dbReference>
<dbReference type="InterPro" id="IPR010497">
    <property type="entry name" value="Epoxide_hydro_N"/>
</dbReference>
<dbReference type="PANTHER" id="PTHR21661">
    <property type="entry name" value="EPOXIDE HYDROLASE 1-RELATED"/>
    <property type="match status" value="1"/>
</dbReference>
<evidence type="ECO:0000256" key="1">
    <source>
        <dbReference type="ARBA" id="ARBA00010088"/>
    </source>
</evidence>
<reference evidence="6" key="1">
    <citation type="journal article" date="2019" name="Int. J. Syst. Evol. Microbiol.">
        <title>The Global Catalogue of Microorganisms (GCM) 10K type strain sequencing project: providing services to taxonomists for standard genome sequencing and annotation.</title>
        <authorList>
            <consortium name="The Broad Institute Genomics Platform"/>
            <consortium name="The Broad Institute Genome Sequencing Center for Infectious Disease"/>
            <person name="Wu L."/>
            <person name="Ma J."/>
        </authorList>
    </citation>
    <scope>NUCLEOTIDE SEQUENCE [LARGE SCALE GENOMIC DNA]</scope>
    <source>
        <strain evidence="6">JCM 9377</strain>
    </source>
</reference>
<dbReference type="PANTHER" id="PTHR21661:SF35">
    <property type="entry name" value="EPOXIDE HYDROLASE"/>
    <property type="match status" value="1"/>
</dbReference>
<dbReference type="Gene3D" id="3.40.50.1820">
    <property type="entry name" value="alpha/beta hydrolase"/>
    <property type="match status" value="1"/>
</dbReference>
<proteinExistence type="inferred from homology"/>
<feature type="domain" description="Epoxide hydrolase N-terminal" evidence="4">
    <location>
        <begin position="24"/>
        <end position="129"/>
    </location>
</feature>
<evidence type="ECO:0000256" key="3">
    <source>
        <dbReference type="ARBA" id="ARBA00022801"/>
    </source>
</evidence>
<keyword evidence="3 5" id="KW-0378">Hydrolase</keyword>
<sequence>MPSVSLHRGPELTAMVPSVAGMSIQKFHIDVPRSDLDDLRARLGAARWPDELPGTGWSRGAPLGYVRDLAERWRTDHDWRAWETRLNALPQFTTEIDGQNIHFVHVRSAEPGAFPLVLTHGWPGSYLEFLDLIGPLTDPAAHGGDPADAFHLVIPSLPGFGFSGPTREAGWTTTRTAAAWDVLMRRLGYEAYGAQGGDLGAFVSPELGRFPGCLGVHVNAASWGFIPQGEVSEAERATLTDLERERLDGLAAFKADGRGYFEVQATRPQTLAYALSDSPVGQLAWIAEKFHEWAGPTSAIDPDWLLTNVSLYWFTRTAASSARMYYENMHATSWDPSPLTTPTAVSAFAGDVSVRRYADRTHKITQWADHPTGGHFAALESPALLTADLRTFFRTIR</sequence>
<evidence type="ECO:0000259" key="4">
    <source>
        <dbReference type="Pfam" id="PF06441"/>
    </source>
</evidence>
<name>A0ABP6QR11_9ACTN</name>
<dbReference type="InterPro" id="IPR000639">
    <property type="entry name" value="Epox_hydrolase-like"/>
</dbReference>
<comment type="caution">
    <text evidence="5">The sequence shown here is derived from an EMBL/GenBank/DDBJ whole genome shotgun (WGS) entry which is preliminary data.</text>
</comment>
<protein>
    <submittedName>
        <fullName evidence="5">Epoxide hydrolase</fullName>
    </submittedName>
</protein>
<dbReference type="EMBL" id="BAAAUV010000044">
    <property type="protein sequence ID" value="GAA3241265.1"/>
    <property type="molecule type" value="Genomic_DNA"/>
</dbReference>
<evidence type="ECO:0000313" key="5">
    <source>
        <dbReference type="EMBL" id="GAA3241265.1"/>
    </source>
</evidence>
<gene>
    <name evidence="5" type="ORF">GCM10010468_78450</name>
</gene>
<dbReference type="Proteomes" id="UP001501237">
    <property type="component" value="Unassembled WGS sequence"/>
</dbReference>
<dbReference type="PIRSF" id="PIRSF001112">
    <property type="entry name" value="Epoxide_hydrolase"/>
    <property type="match status" value="1"/>
</dbReference>